<comment type="similarity">
    <text evidence="9">Belongs to the RNase PH family. Rrp41 subfamily.</text>
</comment>
<feature type="domain" description="Exoribonuclease phosphorolytic" evidence="10">
    <location>
        <begin position="23"/>
        <end position="152"/>
    </location>
</feature>
<dbReference type="GO" id="GO:0010467">
    <property type="term" value="P:gene expression"/>
    <property type="evidence" value="ECO:0007669"/>
    <property type="project" value="UniProtKB-ARBA"/>
</dbReference>
<dbReference type="GO" id="GO:0016075">
    <property type="term" value="P:rRNA catabolic process"/>
    <property type="evidence" value="ECO:0007669"/>
    <property type="project" value="TreeGrafter"/>
</dbReference>
<evidence type="ECO:0000313" key="12">
    <source>
        <dbReference type="EMBL" id="OFV68745.1"/>
    </source>
</evidence>
<proteinExistence type="inferred from homology"/>
<dbReference type="InterPro" id="IPR020568">
    <property type="entry name" value="Ribosomal_Su5_D2-typ_SF"/>
</dbReference>
<dbReference type="GO" id="GO:0000177">
    <property type="term" value="C:cytoplasmic exosome (RNase complex)"/>
    <property type="evidence" value="ECO:0007669"/>
    <property type="project" value="TreeGrafter"/>
</dbReference>
<evidence type="ECO:0000256" key="2">
    <source>
        <dbReference type="ARBA" id="ARBA00022490"/>
    </source>
</evidence>
<dbReference type="InterPro" id="IPR011807">
    <property type="entry name" value="Rrp41"/>
</dbReference>
<comment type="function">
    <text evidence="7">Catalytic component of the exosome, which is a complex involved in RNA degradation. Has 3'-&gt;5' exoribonuclease activity. Can also synthesize heteromeric RNA-tails.</text>
</comment>
<dbReference type="PANTHER" id="PTHR11953">
    <property type="entry name" value="EXOSOME COMPLEX COMPONENT"/>
    <property type="match status" value="1"/>
</dbReference>
<evidence type="ECO:0000259" key="10">
    <source>
        <dbReference type="Pfam" id="PF01138"/>
    </source>
</evidence>
<dbReference type="HAMAP" id="MF_00591">
    <property type="entry name" value="Exosome_Rrp41"/>
    <property type="match status" value="1"/>
</dbReference>
<dbReference type="InterPro" id="IPR001247">
    <property type="entry name" value="ExoRNase_PH_dom1"/>
</dbReference>
<keyword evidence="5 9" id="KW-0271">Exosome</keyword>
<evidence type="ECO:0000313" key="13">
    <source>
        <dbReference type="Proteomes" id="UP000186940"/>
    </source>
</evidence>
<dbReference type="InterPro" id="IPR036345">
    <property type="entry name" value="ExoRNase_PH_dom2_sf"/>
</dbReference>
<dbReference type="CDD" id="cd11366">
    <property type="entry name" value="RNase_PH_archRRP41"/>
    <property type="match status" value="1"/>
</dbReference>
<dbReference type="GO" id="GO:0003723">
    <property type="term" value="F:RNA binding"/>
    <property type="evidence" value="ECO:0007669"/>
    <property type="project" value="TreeGrafter"/>
</dbReference>
<dbReference type="FunFam" id="3.30.230.70:FF:000004">
    <property type="entry name" value="Exosome complex component Rrp41"/>
    <property type="match status" value="1"/>
</dbReference>
<dbReference type="GO" id="GO:0000956">
    <property type="term" value="P:nuclear-transcribed mRNA catabolic process"/>
    <property type="evidence" value="ECO:0007669"/>
    <property type="project" value="UniProtKB-ARBA"/>
</dbReference>
<dbReference type="EC" id="3.1.13.-" evidence="9"/>
<evidence type="ECO:0000256" key="8">
    <source>
        <dbReference type="ARBA" id="ARBA00062149"/>
    </source>
</evidence>
<evidence type="ECO:0000256" key="4">
    <source>
        <dbReference type="ARBA" id="ARBA00022801"/>
    </source>
</evidence>
<organism evidence="12 13">
    <name type="scientific">Candidatus Syntropharchaeum caldarium</name>
    <dbReference type="NCBI Taxonomy" id="1838285"/>
    <lineage>
        <taxon>Archaea</taxon>
        <taxon>Methanobacteriati</taxon>
        <taxon>Methanobacteriota</taxon>
        <taxon>Stenosarchaea group</taxon>
        <taxon>Methanomicrobia</taxon>
        <taxon>Methanosarcinales</taxon>
        <taxon>ANME-2 cluster</taxon>
        <taxon>Candidatus Syntropharchaeum</taxon>
    </lineage>
</organism>
<evidence type="ECO:0000259" key="11">
    <source>
        <dbReference type="Pfam" id="PF03725"/>
    </source>
</evidence>
<sequence>MMVDDIYTFFKDGLRLDGRRKDELRPIKIEAGVLKRADGSCYLEHGGNKIMAAVYGPREVHPRHLQRPTKAVLRYRYNMASFSVGERKRPGPDRRSIEISKVSREAMEPVVFRERFPKTAIDVFVEVLQSDAGTRAAGINAASVAMANAGIPMKGLVTACAFGKIDGEIVLDLCKEEDNFGEADVPVAMIPRTEEITMIQMDGHLTYDEFMEGMELVIKGCRQIYELQREALIAKYRSELGEEEKEI</sequence>
<evidence type="ECO:0000256" key="1">
    <source>
        <dbReference type="ARBA" id="ARBA00004496"/>
    </source>
</evidence>
<feature type="domain" description="Exoribonuclease phosphorolytic" evidence="11">
    <location>
        <begin position="156"/>
        <end position="216"/>
    </location>
</feature>
<evidence type="ECO:0000256" key="3">
    <source>
        <dbReference type="ARBA" id="ARBA00022722"/>
    </source>
</evidence>
<dbReference type="PANTHER" id="PTHR11953:SF0">
    <property type="entry name" value="EXOSOME COMPLEX COMPONENT RRP41"/>
    <property type="match status" value="1"/>
</dbReference>
<dbReference type="InterPro" id="IPR027408">
    <property type="entry name" value="PNPase/RNase_PH_dom_sf"/>
</dbReference>
<dbReference type="SUPFAM" id="SSF54211">
    <property type="entry name" value="Ribosomal protein S5 domain 2-like"/>
    <property type="match status" value="1"/>
</dbReference>
<dbReference type="STRING" id="1838285.SCAL_000421"/>
<keyword evidence="13" id="KW-1185">Reference proteome</keyword>
<dbReference type="GO" id="GO:0000175">
    <property type="term" value="F:3'-5'-RNA exonuclease activity"/>
    <property type="evidence" value="ECO:0007669"/>
    <property type="project" value="UniProtKB-UniRule"/>
</dbReference>
<dbReference type="Pfam" id="PF03725">
    <property type="entry name" value="RNase_PH_C"/>
    <property type="match status" value="1"/>
</dbReference>
<evidence type="ECO:0000256" key="9">
    <source>
        <dbReference type="HAMAP-Rule" id="MF_00591"/>
    </source>
</evidence>
<dbReference type="SUPFAM" id="SSF55666">
    <property type="entry name" value="Ribonuclease PH domain 2-like"/>
    <property type="match status" value="1"/>
</dbReference>
<keyword evidence="3 9" id="KW-0540">Nuclease</keyword>
<evidence type="ECO:0000256" key="5">
    <source>
        <dbReference type="ARBA" id="ARBA00022835"/>
    </source>
</evidence>
<keyword evidence="4 9" id="KW-0378">Hydrolase</keyword>
<protein>
    <recommendedName>
        <fullName evidence="9">Exosome complex component Rrp41</fullName>
        <ecNumber evidence="9">3.1.13.-</ecNumber>
    </recommendedName>
</protein>
<evidence type="ECO:0000256" key="6">
    <source>
        <dbReference type="ARBA" id="ARBA00022839"/>
    </source>
</evidence>
<keyword evidence="2 9" id="KW-0963">Cytoplasm</keyword>
<keyword evidence="6 9" id="KW-0269">Exonuclease</keyword>
<dbReference type="AlphaFoldDB" id="A0A1F2PCH5"/>
<reference evidence="12" key="1">
    <citation type="submission" date="2016-05" db="EMBL/GenBank/DDBJ databases">
        <title>Microbial consortia oxidize butane by reversing methanogenesis.</title>
        <authorList>
            <person name="Laso-Perez R."/>
            <person name="Richter M."/>
            <person name="Wegener G."/>
            <person name="Musat F."/>
        </authorList>
    </citation>
    <scope>NUCLEOTIDE SEQUENCE [LARGE SCALE GENOMIC DNA]</scope>
    <source>
        <strain evidence="12">BOX2</strain>
    </source>
</reference>
<comment type="subcellular location">
    <subcellularLocation>
        <location evidence="1 9">Cytoplasm</location>
    </subcellularLocation>
</comment>
<name>A0A1F2PCH5_9EURY</name>
<gene>
    <name evidence="9" type="primary">rrp41</name>
    <name evidence="12" type="ORF">SCAL_000421</name>
</gene>
<comment type="caution">
    <text evidence="12">The sequence shown here is derived from an EMBL/GenBank/DDBJ whole genome shotgun (WGS) entry which is preliminary data.</text>
</comment>
<comment type="subunit">
    <text evidence="8 9">Component of the archaeal exosome complex. Forms a hexameric ring-like arrangement composed of 3 Rrp41-Rrp42 heterodimers. The hexameric ring associates with a trimer of Rrp4 and/or Csl4 subunits.</text>
</comment>
<dbReference type="PATRIC" id="fig|1838285.3.peg.426"/>
<dbReference type="EMBL" id="LYOS01000001">
    <property type="protein sequence ID" value="OFV68745.1"/>
    <property type="molecule type" value="Genomic_DNA"/>
</dbReference>
<comment type="function">
    <text evidence="9">Catalytic component of the exosome, which is a complex involved in RNA degradation. Has 3'-&gt;5' exoribonuclease activity. Can also synthesize heteropolymeric RNA-tails.</text>
</comment>
<dbReference type="Gene3D" id="3.30.230.70">
    <property type="entry name" value="GHMP Kinase, N-terminal domain"/>
    <property type="match status" value="1"/>
</dbReference>
<dbReference type="InterPro" id="IPR015847">
    <property type="entry name" value="ExoRNase_PH_dom2"/>
</dbReference>
<evidence type="ECO:0000256" key="7">
    <source>
        <dbReference type="ARBA" id="ARBA00058924"/>
    </source>
</evidence>
<dbReference type="Pfam" id="PF01138">
    <property type="entry name" value="RNase_PH"/>
    <property type="match status" value="1"/>
</dbReference>
<dbReference type="Proteomes" id="UP000186940">
    <property type="component" value="Unassembled WGS sequence"/>
</dbReference>
<accession>A0A1F2PCH5</accession>
<dbReference type="NCBIfam" id="TIGR02065">
    <property type="entry name" value="ECX1"/>
    <property type="match status" value="1"/>
</dbReference>
<dbReference type="InterPro" id="IPR050080">
    <property type="entry name" value="RNase_PH"/>
</dbReference>